<proteinExistence type="predicted"/>
<name>A0ACC2INW2_9PLEO</name>
<dbReference type="Proteomes" id="UP001153331">
    <property type="component" value="Unassembled WGS sequence"/>
</dbReference>
<reference evidence="1" key="1">
    <citation type="submission" date="2022-11" db="EMBL/GenBank/DDBJ databases">
        <title>Genome Sequence of Boeremia exigua.</title>
        <authorList>
            <person name="Buettner E."/>
        </authorList>
    </citation>
    <scope>NUCLEOTIDE SEQUENCE</scope>
    <source>
        <strain evidence="1">CU02</strain>
    </source>
</reference>
<evidence type="ECO:0000313" key="1">
    <source>
        <dbReference type="EMBL" id="KAJ8116896.1"/>
    </source>
</evidence>
<accession>A0ACC2INW2</accession>
<organism evidence="1 2">
    <name type="scientific">Boeremia exigua</name>
    <dbReference type="NCBI Taxonomy" id="749465"/>
    <lineage>
        <taxon>Eukaryota</taxon>
        <taxon>Fungi</taxon>
        <taxon>Dikarya</taxon>
        <taxon>Ascomycota</taxon>
        <taxon>Pezizomycotina</taxon>
        <taxon>Dothideomycetes</taxon>
        <taxon>Pleosporomycetidae</taxon>
        <taxon>Pleosporales</taxon>
        <taxon>Pleosporineae</taxon>
        <taxon>Didymellaceae</taxon>
        <taxon>Boeremia</taxon>
    </lineage>
</organism>
<comment type="caution">
    <text evidence="1">The sequence shown here is derived from an EMBL/GenBank/DDBJ whole genome shotgun (WGS) entry which is preliminary data.</text>
</comment>
<protein>
    <submittedName>
        <fullName evidence="1">Uncharacterized protein</fullName>
    </submittedName>
</protein>
<sequence length="150" mass="16661">MKFTALLFSLSAISTTAWASSPNPSNTNIRINNEPHLAISKSRVISSLARAVVEPATNDHAALHHLSNAIRDASTVSTRSKSGKRGMSRRSPAMSAEATNQQRSADRQVRADDKQVKRSSGMRKARPRRTRASVQRQQQQERRSRRTSKV</sequence>
<dbReference type="EMBL" id="JAPHNI010000075">
    <property type="protein sequence ID" value="KAJ8116896.1"/>
    <property type="molecule type" value="Genomic_DNA"/>
</dbReference>
<keyword evidence="2" id="KW-1185">Reference proteome</keyword>
<gene>
    <name evidence="1" type="ORF">OPT61_g1781</name>
</gene>
<evidence type="ECO:0000313" key="2">
    <source>
        <dbReference type="Proteomes" id="UP001153331"/>
    </source>
</evidence>